<dbReference type="EMBL" id="CAUYUJ010019493">
    <property type="protein sequence ID" value="CAK0891547.1"/>
    <property type="molecule type" value="Genomic_DNA"/>
</dbReference>
<proteinExistence type="predicted"/>
<evidence type="ECO:0000313" key="2">
    <source>
        <dbReference type="Proteomes" id="UP001189429"/>
    </source>
</evidence>
<keyword evidence="2" id="KW-1185">Reference proteome</keyword>
<reference evidence="1" key="1">
    <citation type="submission" date="2023-10" db="EMBL/GenBank/DDBJ databases">
        <authorList>
            <person name="Chen Y."/>
            <person name="Shah S."/>
            <person name="Dougan E. K."/>
            <person name="Thang M."/>
            <person name="Chan C."/>
        </authorList>
    </citation>
    <scope>NUCLEOTIDE SEQUENCE [LARGE SCALE GENOMIC DNA]</scope>
</reference>
<protein>
    <submittedName>
        <fullName evidence="1">Uncharacterized protein</fullName>
    </submittedName>
</protein>
<dbReference type="Proteomes" id="UP001189429">
    <property type="component" value="Unassembled WGS sequence"/>
</dbReference>
<name>A0ABN9X172_9DINO</name>
<accession>A0ABN9X172</accession>
<evidence type="ECO:0000313" key="1">
    <source>
        <dbReference type="EMBL" id="CAK0891547.1"/>
    </source>
</evidence>
<organism evidence="1 2">
    <name type="scientific">Prorocentrum cordatum</name>
    <dbReference type="NCBI Taxonomy" id="2364126"/>
    <lineage>
        <taxon>Eukaryota</taxon>
        <taxon>Sar</taxon>
        <taxon>Alveolata</taxon>
        <taxon>Dinophyceae</taxon>
        <taxon>Prorocentrales</taxon>
        <taxon>Prorocentraceae</taxon>
        <taxon>Prorocentrum</taxon>
    </lineage>
</organism>
<sequence>MASFPSSPPGMRLFFWMFDVPRCLLRDGRRRTPPLGTLPCSPQSGVEQSLRAARGKGLGSSRRGECRLWRRRTRRARSCWSVALGEAVTVLRTVQLSLCGRGHVEQIGSVGPHVSRGSLPPVFIVECCAAPGSQLSNSGAVSCLFPVRVTALPSARTVSA</sequence>
<gene>
    <name evidence="1" type="ORF">PCOR1329_LOCUS71477</name>
</gene>
<comment type="caution">
    <text evidence="1">The sequence shown here is derived from an EMBL/GenBank/DDBJ whole genome shotgun (WGS) entry which is preliminary data.</text>
</comment>